<keyword evidence="5" id="KW-0482">Metalloprotease</keyword>
<keyword evidence="1" id="KW-0645">Protease</keyword>
<organism evidence="9 10">
    <name type="scientific">Bartonella tribocorum (strain DSM 28219 / CCUG 45778 / CIP 105476 / IBS 506)</name>
    <dbReference type="NCBI Taxonomy" id="382640"/>
    <lineage>
        <taxon>Bacteria</taxon>
        <taxon>Pseudomonadati</taxon>
        <taxon>Pseudomonadota</taxon>
        <taxon>Alphaproteobacteria</taxon>
        <taxon>Hyphomicrobiales</taxon>
        <taxon>Bartonellaceae</taxon>
        <taxon>Bartonella</taxon>
    </lineage>
</organism>
<dbReference type="PROSITE" id="PS50249">
    <property type="entry name" value="MPN"/>
    <property type="match status" value="1"/>
</dbReference>
<sequence>MHCRDVMAKKLNQKEDIQSNHFALTSSTPLTSGSERKSEEPKKNTQLDKHYQGHRERLRKRYLKSKGNAIEDYEYLELLLFRTIPRANTKPIAKNLIAHFGSLADVLGADIHRLQEVQGCGPATAIDLKIISDVAGRLARAELFKRDIFSSWDKVLAYCKAVMAHETREQFRILFLDKKNGLLADEVQQTGTIDHTPVYPREVISRALELSASGLILVHNHPSGDSTPSDADITMTYRLKDAANALGITIHDHLIIARHNHTSFKALKLI</sequence>
<dbReference type="InterPro" id="IPR020891">
    <property type="entry name" value="UPF0758_CS"/>
</dbReference>
<evidence type="ECO:0000259" key="8">
    <source>
        <dbReference type="PROSITE" id="PS50249"/>
    </source>
</evidence>
<dbReference type="InterPro" id="IPR001405">
    <property type="entry name" value="UPF0758"/>
</dbReference>
<evidence type="ECO:0000313" key="9">
    <source>
        <dbReference type="EMBL" id="CAK01525.1"/>
    </source>
</evidence>
<keyword evidence="4" id="KW-0862">Zinc</keyword>
<comment type="similarity">
    <text evidence="6">Belongs to the UPF0758 family.</text>
</comment>
<dbReference type="InterPro" id="IPR010994">
    <property type="entry name" value="RuvA_2-like"/>
</dbReference>
<dbReference type="HOGENOM" id="CLU_073529_0_0_5"/>
<feature type="compositionally biased region" description="Basic and acidic residues" evidence="7">
    <location>
        <begin position="34"/>
        <end position="52"/>
    </location>
</feature>
<dbReference type="PANTHER" id="PTHR30471">
    <property type="entry name" value="DNA REPAIR PROTEIN RADC"/>
    <property type="match status" value="1"/>
</dbReference>
<evidence type="ECO:0000256" key="5">
    <source>
        <dbReference type="ARBA" id="ARBA00023049"/>
    </source>
</evidence>
<dbReference type="eggNOG" id="COG2003">
    <property type="taxonomic scope" value="Bacteria"/>
</dbReference>
<evidence type="ECO:0000256" key="1">
    <source>
        <dbReference type="ARBA" id="ARBA00022670"/>
    </source>
</evidence>
<dbReference type="GO" id="GO:0008237">
    <property type="term" value="F:metallopeptidase activity"/>
    <property type="evidence" value="ECO:0007669"/>
    <property type="project" value="UniProtKB-KW"/>
</dbReference>
<dbReference type="SUPFAM" id="SSF102712">
    <property type="entry name" value="JAB1/MPN domain"/>
    <property type="match status" value="1"/>
</dbReference>
<dbReference type="InterPro" id="IPR037518">
    <property type="entry name" value="MPN"/>
</dbReference>
<keyword evidence="3" id="KW-0378">Hydrolase</keyword>
<evidence type="ECO:0000313" key="10">
    <source>
        <dbReference type="Proteomes" id="UP000001592"/>
    </source>
</evidence>
<keyword evidence="10" id="KW-1185">Reference proteome</keyword>
<dbReference type="PANTHER" id="PTHR30471:SF3">
    <property type="entry name" value="UPF0758 PROTEIN YEES-RELATED"/>
    <property type="match status" value="1"/>
</dbReference>
<dbReference type="AlphaFoldDB" id="A9IU86"/>
<dbReference type="InterPro" id="IPR025657">
    <property type="entry name" value="RadC_JAB"/>
</dbReference>
<proteinExistence type="inferred from homology"/>
<dbReference type="Pfam" id="PF04002">
    <property type="entry name" value="RadC"/>
    <property type="match status" value="1"/>
</dbReference>
<accession>A9IU86</accession>
<dbReference type="PROSITE" id="PS01302">
    <property type="entry name" value="UPF0758"/>
    <property type="match status" value="1"/>
</dbReference>
<name>A9IU86_BART1</name>
<feature type="domain" description="MPN" evidence="8">
    <location>
        <begin position="148"/>
        <end position="270"/>
    </location>
</feature>
<evidence type="ECO:0000256" key="4">
    <source>
        <dbReference type="ARBA" id="ARBA00022833"/>
    </source>
</evidence>
<dbReference type="Gene3D" id="3.40.140.10">
    <property type="entry name" value="Cytidine Deaminase, domain 2"/>
    <property type="match status" value="1"/>
</dbReference>
<evidence type="ECO:0000256" key="2">
    <source>
        <dbReference type="ARBA" id="ARBA00022723"/>
    </source>
</evidence>
<dbReference type="GO" id="GO:0046872">
    <property type="term" value="F:metal ion binding"/>
    <property type="evidence" value="ECO:0007669"/>
    <property type="project" value="UniProtKB-KW"/>
</dbReference>
<dbReference type="NCBIfam" id="NF000642">
    <property type="entry name" value="PRK00024.1"/>
    <property type="match status" value="1"/>
</dbReference>
<dbReference type="Gene3D" id="1.10.150.20">
    <property type="entry name" value="5' to 3' exonuclease, C-terminal subdomain"/>
    <property type="match status" value="1"/>
</dbReference>
<evidence type="ECO:0000256" key="6">
    <source>
        <dbReference type="RuleBase" id="RU003797"/>
    </source>
</evidence>
<dbReference type="CDD" id="cd08071">
    <property type="entry name" value="MPN_DUF2466"/>
    <property type="match status" value="1"/>
</dbReference>
<feature type="compositionally biased region" description="Polar residues" evidence="7">
    <location>
        <begin position="19"/>
        <end position="33"/>
    </location>
</feature>
<evidence type="ECO:0000256" key="3">
    <source>
        <dbReference type="ARBA" id="ARBA00022801"/>
    </source>
</evidence>
<feature type="region of interest" description="Disordered" evidence="7">
    <location>
        <begin position="17"/>
        <end position="52"/>
    </location>
</feature>
<dbReference type="NCBIfam" id="TIGR00608">
    <property type="entry name" value="radc"/>
    <property type="match status" value="1"/>
</dbReference>
<evidence type="ECO:0000256" key="7">
    <source>
        <dbReference type="SAM" id="MobiDB-lite"/>
    </source>
</evidence>
<dbReference type="EMBL" id="AM260525">
    <property type="protein sequence ID" value="CAK01525.1"/>
    <property type="molecule type" value="Genomic_DNA"/>
</dbReference>
<keyword evidence="2" id="KW-0479">Metal-binding</keyword>
<reference evidence="9 10" key="1">
    <citation type="journal article" date="2007" name="Nat. Genet.">
        <title>Genomic analysis of Bartonella identifies type IV secretion systems as host adaptability factors.</title>
        <authorList>
            <person name="Saenz H.L."/>
            <person name="Engel P."/>
            <person name="Stoeckli M.C."/>
            <person name="Lanz C."/>
            <person name="Raddatz G."/>
            <person name="Vayssier-Taussat M."/>
            <person name="Birtles R."/>
            <person name="Schuster S.C."/>
            <person name="Dehio C."/>
        </authorList>
    </citation>
    <scope>NUCLEOTIDE SEQUENCE [LARGE SCALE GENOMIC DNA]</scope>
    <source>
        <strain evidence="10">DSM 28219 / CCUG 45778 / CIP 105476 / IBS 506</strain>
    </source>
</reference>
<gene>
    <name evidence="9" type="primary">radC</name>
    <name evidence="9" type="ordered locus">BT_1153</name>
</gene>
<dbReference type="Proteomes" id="UP000001592">
    <property type="component" value="Chromosome"/>
</dbReference>
<dbReference type="GO" id="GO:0006508">
    <property type="term" value="P:proteolysis"/>
    <property type="evidence" value="ECO:0007669"/>
    <property type="project" value="UniProtKB-KW"/>
</dbReference>
<dbReference type="KEGG" id="btr:BT_1153"/>
<dbReference type="SUPFAM" id="SSF47781">
    <property type="entry name" value="RuvA domain 2-like"/>
    <property type="match status" value="1"/>
</dbReference>
<protein>
    <submittedName>
        <fullName evidence="9">DNA repair protein RadC</fullName>
    </submittedName>
</protein>